<dbReference type="EMBL" id="RXGB01003821">
    <property type="protein sequence ID" value="TMW91178.1"/>
    <property type="molecule type" value="Genomic_DNA"/>
</dbReference>
<sequence length="115" mass="13245">MADEETCKLDDTESNECKANCAADSASTSNNAARPKAYFIMWIMMDQKLATVDRKLWGRLLSWIEQQSTVPLTWEQFLQWCIQHGKGKSSAAQMFKIVLTEGIYGLWMERNSRIF</sequence>
<protein>
    <submittedName>
        <fullName evidence="1">Uncharacterized protein</fullName>
    </submittedName>
</protein>
<proteinExistence type="predicted"/>
<gene>
    <name evidence="1" type="ORF">EJD97_014675</name>
</gene>
<dbReference type="AlphaFoldDB" id="A0A6N2BAY3"/>
<accession>A0A6N2BAY3</accession>
<evidence type="ECO:0000313" key="1">
    <source>
        <dbReference type="EMBL" id="TMW91178.1"/>
    </source>
</evidence>
<name>A0A6N2BAY3_SOLCI</name>
<comment type="caution">
    <text evidence="1">The sequence shown here is derived from an EMBL/GenBank/DDBJ whole genome shotgun (WGS) entry which is preliminary data.</text>
</comment>
<organism evidence="1">
    <name type="scientific">Solanum chilense</name>
    <name type="common">Tomato</name>
    <name type="synonym">Lycopersicon chilense</name>
    <dbReference type="NCBI Taxonomy" id="4083"/>
    <lineage>
        <taxon>Eukaryota</taxon>
        <taxon>Viridiplantae</taxon>
        <taxon>Streptophyta</taxon>
        <taxon>Embryophyta</taxon>
        <taxon>Tracheophyta</taxon>
        <taxon>Spermatophyta</taxon>
        <taxon>Magnoliopsida</taxon>
        <taxon>eudicotyledons</taxon>
        <taxon>Gunneridae</taxon>
        <taxon>Pentapetalae</taxon>
        <taxon>asterids</taxon>
        <taxon>lamiids</taxon>
        <taxon>Solanales</taxon>
        <taxon>Solanaceae</taxon>
        <taxon>Solanoideae</taxon>
        <taxon>Solaneae</taxon>
        <taxon>Solanum</taxon>
        <taxon>Solanum subgen. Lycopersicon</taxon>
    </lineage>
</organism>
<reference evidence="1" key="1">
    <citation type="submission" date="2019-05" db="EMBL/GenBank/DDBJ databases">
        <title>The de novo reference genome and transcriptome assemblies of the wild tomato species Solanum chilense.</title>
        <authorList>
            <person name="Stam R."/>
            <person name="Nosenko T."/>
            <person name="Hoerger A.C."/>
            <person name="Stephan W."/>
            <person name="Seidel M.A."/>
            <person name="Kuhn J.M.M."/>
            <person name="Haberer G."/>
            <person name="Tellier A."/>
        </authorList>
    </citation>
    <scope>NUCLEOTIDE SEQUENCE</scope>
    <source>
        <tissue evidence="1">Mature leaves</tissue>
    </source>
</reference>